<dbReference type="CDD" id="cd00067">
    <property type="entry name" value="GAL4"/>
    <property type="match status" value="1"/>
</dbReference>
<keyword evidence="2" id="KW-0805">Transcription regulation</keyword>
<proteinExistence type="predicted"/>
<evidence type="ECO:0000256" key="2">
    <source>
        <dbReference type="ARBA" id="ARBA00023015"/>
    </source>
</evidence>
<keyword evidence="4" id="KW-0804">Transcription</keyword>
<accession>A0A178ZXG2</accession>
<protein>
    <recommendedName>
        <fullName evidence="6">Zn(2)-C6 fungal-type domain-containing protein</fullName>
    </recommendedName>
</protein>
<dbReference type="RefSeq" id="XP_018697463.1">
    <property type="nucleotide sequence ID" value="XM_018831584.1"/>
</dbReference>
<reference evidence="7 8" key="1">
    <citation type="submission" date="2016-04" db="EMBL/GenBank/DDBJ databases">
        <title>Draft genome of Fonsecaea erecta CBS 125763.</title>
        <authorList>
            <person name="Weiss V.A."/>
            <person name="Vicente V.A."/>
            <person name="Raittz R.T."/>
            <person name="Moreno L.F."/>
            <person name="De Souza E.M."/>
            <person name="Pedrosa F.O."/>
            <person name="Steffens M.B."/>
            <person name="Faoro H."/>
            <person name="Tadra-Sfeir M.Z."/>
            <person name="Najafzadeh M.J."/>
            <person name="Felipe M.S."/>
            <person name="Teixeira M."/>
            <person name="Sun J."/>
            <person name="Xi L."/>
            <person name="Gomes R."/>
            <person name="De Azevedo C.M."/>
            <person name="Salgado C.G."/>
            <person name="Da Silva M.B."/>
            <person name="Nascimento M.F."/>
            <person name="Queiroz-Telles F."/>
            <person name="Attili D.S."/>
            <person name="Gorbushina A."/>
        </authorList>
    </citation>
    <scope>NUCLEOTIDE SEQUENCE [LARGE SCALE GENOMIC DNA]</scope>
    <source>
        <strain evidence="7 8">CBS 125763</strain>
    </source>
</reference>
<evidence type="ECO:0000256" key="4">
    <source>
        <dbReference type="ARBA" id="ARBA00023163"/>
    </source>
</evidence>
<evidence type="ECO:0000256" key="5">
    <source>
        <dbReference type="ARBA" id="ARBA00023242"/>
    </source>
</evidence>
<evidence type="ECO:0000256" key="3">
    <source>
        <dbReference type="ARBA" id="ARBA00023125"/>
    </source>
</evidence>
<dbReference type="AlphaFoldDB" id="A0A178ZXG2"/>
<dbReference type="GO" id="GO:0008270">
    <property type="term" value="F:zinc ion binding"/>
    <property type="evidence" value="ECO:0007669"/>
    <property type="project" value="InterPro"/>
</dbReference>
<dbReference type="GeneID" id="30004238"/>
<keyword evidence="8" id="KW-1185">Reference proteome</keyword>
<keyword evidence="3" id="KW-0238">DNA-binding</keyword>
<dbReference type="GO" id="GO:0003677">
    <property type="term" value="F:DNA binding"/>
    <property type="evidence" value="ECO:0007669"/>
    <property type="project" value="UniProtKB-KW"/>
</dbReference>
<name>A0A178ZXG2_9EURO</name>
<evidence type="ECO:0000313" key="7">
    <source>
        <dbReference type="EMBL" id="OAP64096.1"/>
    </source>
</evidence>
<dbReference type="InterPro" id="IPR036864">
    <property type="entry name" value="Zn2-C6_fun-type_DNA-bd_sf"/>
</dbReference>
<evidence type="ECO:0000256" key="1">
    <source>
        <dbReference type="ARBA" id="ARBA00004123"/>
    </source>
</evidence>
<dbReference type="PANTHER" id="PTHR31001">
    <property type="entry name" value="UNCHARACTERIZED TRANSCRIPTIONAL REGULATORY PROTEIN"/>
    <property type="match status" value="1"/>
</dbReference>
<dbReference type="Proteomes" id="UP000078343">
    <property type="component" value="Unassembled WGS sequence"/>
</dbReference>
<dbReference type="GO" id="GO:0005634">
    <property type="term" value="C:nucleus"/>
    <property type="evidence" value="ECO:0007669"/>
    <property type="project" value="UniProtKB-SubCell"/>
</dbReference>
<dbReference type="GO" id="GO:0000981">
    <property type="term" value="F:DNA-binding transcription factor activity, RNA polymerase II-specific"/>
    <property type="evidence" value="ECO:0007669"/>
    <property type="project" value="InterPro"/>
</dbReference>
<dbReference type="InterPro" id="IPR050613">
    <property type="entry name" value="Sec_Metabolite_Reg"/>
</dbReference>
<feature type="domain" description="Zn(2)-C6 fungal-type" evidence="6">
    <location>
        <begin position="32"/>
        <end position="63"/>
    </location>
</feature>
<evidence type="ECO:0000313" key="8">
    <source>
        <dbReference type="Proteomes" id="UP000078343"/>
    </source>
</evidence>
<dbReference type="Gene3D" id="4.10.240.10">
    <property type="entry name" value="Zn(2)-C6 fungal-type DNA-binding domain"/>
    <property type="match status" value="1"/>
</dbReference>
<organism evidence="7 8">
    <name type="scientific">Fonsecaea erecta</name>
    <dbReference type="NCBI Taxonomy" id="1367422"/>
    <lineage>
        <taxon>Eukaryota</taxon>
        <taxon>Fungi</taxon>
        <taxon>Dikarya</taxon>
        <taxon>Ascomycota</taxon>
        <taxon>Pezizomycotina</taxon>
        <taxon>Eurotiomycetes</taxon>
        <taxon>Chaetothyriomycetidae</taxon>
        <taxon>Chaetothyriales</taxon>
        <taxon>Herpotrichiellaceae</taxon>
        <taxon>Fonsecaea</taxon>
    </lineage>
</organism>
<evidence type="ECO:0000259" key="6">
    <source>
        <dbReference type="PROSITE" id="PS50048"/>
    </source>
</evidence>
<dbReference type="EMBL" id="LVYI01000001">
    <property type="protein sequence ID" value="OAP64096.1"/>
    <property type="molecule type" value="Genomic_DNA"/>
</dbReference>
<dbReference type="InterPro" id="IPR001138">
    <property type="entry name" value="Zn2Cys6_DnaBD"/>
</dbReference>
<gene>
    <name evidence="7" type="ORF">AYL99_00068</name>
</gene>
<keyword evidence="5" id="KW-0539">Nucleus</keyword>
<dbReference type="PROSITE" id="PS00463">
    <property type="entry name" value="ZN2_CY6_FUNGAL_1"/>
    <property type="match status" value="1"/>
</dbReference>
<dbReference type="CDD" id="cd12148">
    <property type="entry name" value="fungal_TF_MHR"/>
    <property type="match status" value="1"/>
</dbReference>
<comment type="caution">
    <text evidence="7">The sequence shown here is derived from an EMBL/GenBank/DDBJ whole genome shotgun (WGS) entry which is preliminary data.</text>
</comment>
<comment type="subcellular location">
    <subcellularLocation>
        <location evidence="1">Nucleus</location>
    </subcellularLocation>
</comment>
<dbReference type="SMART" id="SM00066">
    <property type="entry name" value="GAL4"/>
    <property type="match status" value="1"/>
</dbReference>
<dbReference type="OrthoDB" id="4159670at2759"/>
<dbReference type="SUPFAM" id="SSF57701">
    <property type="entry name" value="Zn2/Cys6 DNA-binding domain"/>
    <property type="match status" value="1"/>
</dbReference>
<sequence>MMLTGIPNTPTVFVQALGLPQPSVFSKRRANSCKPCRDSKSRCSGGMPCTTCQKKRDKPECFYLTSFPRNQPKQVHDTEHSHGEAFGACRGAKQGSDKMGAVEGGRGFATPQQNFCGTLSLSRSIDEFKSLLPTNGRFREILDSIQPMQVFNLENHATEDETTMDYAHTGELGDDSEVEFPPRLQPLYMKYRTVRELLVAGRAMQAWAAFPSLVRDAEILGLDVEGSLTPVEAETDSQPGRHLCWLLVELDVQISFLLGRCPFIAPFHGIPKPSPTSPRQEEQDLQQNIYEFSQYMIEVLDRFNRGRNDPSKLSSHERETMLEADLTQLYQLQSKLPPIPQNSSSETSLSIPIIQHHIDVQLMLMVLHCQMLRSMRNQHTSAKRAKYRELLKCSRLITEMFDSIHSLESTQTASSWPRCFGVFCAAVMLGIATIRQEVGVSIGSKRVERTLGIFKDLAKAGQASGVAELAMKSLDLVVDRIRELEHPPTSSTGLTAPATVTCPTTPTGEVTPPAPPLTDLSSKVKRNVAGLKRRRRPSFEGKFGANKRQMFEFKDIAPSNLEQRRASWHPGTEHHYAQAMAAFHDPSAGNGLNRLDLQSFQQDKCHPTPVSASFTAGDQRAMSNVGYGSTSMEHFHEFQAAHHWVHPPMMYHPPMYDDWWQAQFTPYDTMTPDHSRPVFFESPLGLQMDQSRHLEASSRGSDHAGFAHLKPDAGVHHDPTMVMNTSMVHSLCTTQAV</sequence>
<dbReference type="PROSITE" id="PS50048">
    <property type="entry name" value="ZN2_CY6_FUNGAL_2"/>
    <property type="match status" value="1"/>
</dbReference>